<keyword evidence="3" id="KW-0813">Transport</keyword>
<reference evidence="9 10" key="1">
    <citation type="submission" date="2018-12" db="EMBL/GenBank/DDBJ databases">
        <authorList>
            <consortium name="Pathogen Informatics"/>
        </authorList>
    </citation>
    <scope>NUCLEOTIDE SEQUENCE [LARGE SCALE GENOMIC DNA]</scope>
    <source>
        <strain evidence="9 10">NCTC13635</strain>
    </source>
</reference>
<keyword evidence="6" id="KW-1133">Transmembrane helix</keyword>
<evidence type="ECO:0000256" key="6">
    <source>
        <dbReference type="ARBA" id="ARBA00022989"/>
    </source>
</evidence>
<dbReference type="GO" id="GO:0005886">
    <property type="term" value="C:plasma membrane"/>
    <property type="evidence" value="ECO:0007669"/>
    <property type="project" value="UniProtKB-SubCell"/>
</dbReference>
<keyword evidence="4" id="KW-1003">Cell membrane</keyword>
<keyword evidence="5" id="KW-0812">Transmembrane</keyword>
<evidence type="ECO:0000256" key="5">
    <source>
        <dbReference type="ARBA" id="ARBA00022692"/>
    </source>
</evidence>
<dbReference type="Pfam" id="PF01032">
    <property type="entry name" value="FecCD"/>
    <property type="match status" value="1"/>
</dbReference>
<name>A0A3S4GL67_KLEPN</name>
<dbReference type="Proteomes" id="UP000282433">
    <property type="component" value="Chromosome"/>
</dbReference>
<feature type="region of interest" description="Disordered" evidence="8">
    <location>
        <begin position="59"/>
        <end position="91"/>
    </location>
</feature>
<comment type="subcellular location">
    <subcellularLocation>
        <location evidence="1">Cell membrane</location>
        <topology evidence="1">Multi-pass membrane protein</topology>
    </subcellularLocation>
</comment>
<evidence type="ECO:0000313" key="9">
    <source>
        <dbReference type="EMBL" id="VEB06357.1"/>
    </source>
</evidence>
<dbReference type="GO" id="GO:0022857">
    <property type="term" value="F:transmembrane transporter activity"/>
    <property type="evidence" value="ECO:0007669"/>
    <property type="project" value="InterPro"/>
</dbReference>
<dbReference type="EMBL" id="LR134162">
    <property type="protein sequence ID" value="VEB06357.1"/>
    <property type="molecule type" value="Genomic_DNA"/>
</dbReference>
<protein>
    <submittedName>
        <fullName evidence="9">Ferric enterobactin transport system permease FepD</fullName>
    </submittedName>
</protein>
<evidence type="ECO:0000256" key="2">
    <source>
        <dbReference type="ARBA" id="ARBA00007935"/>
    </source>
</evidence>
<keyword evidence="7" id="KW-0472">Membrane</keyword>
<evidence type="ECO:0000256" key="3">
    <source>
        <dbReference type="ARBA" id="ARBA00022448"/>
    </source>
</evidence>
<comment type="similarity">
    <text evidence="2">Belongs to the binding-protein-dependent transport system permease family. FecCD subfamily.</text>
</comment>
<proteinExistence type="inferred from homology"/>
<dbReference type="Gene3D" id="1.10.3470.10">
    <property type="entry name" value="ABC transporter involved in vitamin B12 uptake, BtuC"/>
    <property type="match status" value="1"/>
</dbReference>
<dbReference type="InterPro" id="IPR037294">
    <property type="entry name" value="ABC_BtuC-like"/>
</dbReference>
<accession>A0A3S4GL67</accession>
<sequence>MRLTLAGVALAAVLEGLSNGIALLNPDVYDQLRFWQAGSLDIRTLQTLKIVLLPVVGGGDRRSAAEPGAEQSEAWATIPPPPSAAASPAPS</sequence>
<dbReference type="InterPro" id="IPR000522">
    <property type="entry name" value="ABC_transptr_permease_BtuC"/>
</dbReference>
<evidence type="ECO:0000256" key="4">
    <source>
        <dbReference type="ARBA" id="ARBA00022475"/>
    </source>
</evidence>
<dbReference type="AlphaFoldDB" id="A0A3S4GL67"/>
<evidence type="ECO:0000256" key="8">
    <source>
        <dbReference type="SAM" id="MobiDB-lite"/>
    </source>
</evidence>
<evidence type="ECO:0000313" key="10">
    <source>
        <dbReference type="Proteomes" id="UP000282433"/>
    </source>
</evidence>
<gene>
    <name evidence="9" type="primary">fepD_2</name>
    <name evidence="9" type="ORF">NCTC13635_05937</name>
</gene>
<organism evidence="9 10">
    <name type="scientific">Klebsiella pneumoniae</name>
    <dbReference type="NCBI Taxonomy" id="573"/>
    <lineage>
        <taxon>Bacteria</taxon>
        <taxon>Pseudomonadati</taxon>
        <taxon>Pseudomonadota</taxon>
        <taxon>Gammaproteobacteria</taxon>
        <taxon>Enterobacterales</taxon>
        <taxon>Enterobacteriaceae</taxon>
        <taxon>Klebsiella/Raoultella group</taxon>
        <taxon>Klebsiella</taxon>
        <taxon>Klebsiella pneumoniae complex</taxon>
    </lineage>
</organism>
<dbReference type="SUPFAM" id="SSF81345">
    <property type="entry name" value="ABC transporter involved in vitamin B12 uptake, BtuC"/>
    <property type="match status" value="1"/>
</dbReference>
<evidence type="ECO:0000256" key="7">
    <source>
        <dbReference type="ARBA" id="ARBA00023136"/>
    </source>
</evidence>
<evidence type="ECO:0000256" key="1">
    <source>
        <dbReference type="ARBA" id="ARBA00004651"/>
    </source>
</evidence>
<feature type="compositionally biased region" description="Pro residues" evidence="8">
    <location>
        <begin position="78"/>
        <end position="91"/>
    </location>
</feature>